<dbReference type="Gene3D" id="3.40.50.150">
    <property type="entry name" value="Vaccinia Virus protein VP39"/>
    <property type="match status" value="1"/>
</dbReference>
<dbReference type="InterPro" id="IPR029063">
    <property type="entry name" value="SAM-dependent_MTases_sf"/>
</dbReference>
<dbReference type="SUPFAM" id="SSF55174">
    <property type="entry name" value="Alpha-L RNA-binding motif"/>
    <property type="match status" value="1"/>
</dbReference>
<proteinExistence type="inferred from homology"/>
<dbReference type="OrthoDB" id="9784736at2"/>
<sequence>MTRPRRRADVVLVERGLFDSRARARAAIEAGLVRADGAVLARPSDTIAPDAEIIAAAPHPWVSRGGVKLAHALDAFAVDPAGLACLDLGASTGGFTDVLLARGAARVHAVDVGHGQLHPKVAADPRVIPHEGVDAREITLDRLGGPPHLIVIDVAFIALTLVLPAATSVAAPGARLVALIKPQFEAGRERVKKGVVRDAAIHAEVCDKVADAARALGWTVEGVIPSPIEGGDGNREFLMAAQLAHT</sequence>
<keyword evidence="6" id="KW-0489">Methyltransferase</keyword>
<keyword evidence="1 3" id="KW-0694">RNA-binding</keyword>
<comment type="similarity">
    <text evidence="2">Belongs to the TlyA family.</text>
</comment>
<dbReference type="InterPro" id="IPR004538">
    <property type="entry name" value="Hemolysin_A/TlyA"/>
</dbReference>
<dbReference type="Pfam" id="PF01479">
    <property type="entry name" value="S4"/>
    <property type="match status" value="1"/>
</dbReference>
<keyword evidence="6" id="KW-0808">Transferase</keyword>
<dbReference type="PIRSF" id="PIRSF005578">
    <property type="entry name" value="TlyA"/>
    <property type="match status" value="1"/>
</dbReference>
<dbReference type="PANTHER" id="PTHR32319">
    <property type="entry name" value="BACTERIAL HEMOLYSIN-LIKE PROTEIN"/>
    <property type="match status" value="1"/>
</dbReference>
<evidence type="ECO:0000313" key="6">
    <source>
        <dbReference type="EMBL" id="KAA5599904.1"/>
    </source>
</evidence>
<dbReference type="RefSeq" id="WP_150097739.1">
    <property type="nucleotide sequence ID" value="NZ_VWPL01000018.1"/>
</dbReference>
<organism evidence="6 7">
    <name type="scientific">Blastochloris sulfoviridis</name>
    <dbReference type="NCBI Taxonomy" id="50712"/>
    <lineage>
        <taxon>Bacteria</taxon>
        <taxon>Pseudomonadati</taxon>
        <taxon>Pseudomonadota</taxon>
        <taxon>Alphaproteobacteria</taxon>
        <taxon>Hyphomicrobiales</taxon>
        <taxon>Blastochloridaceae</taxon>
        <taxon>Blastochloris</taxon>
    </lineage>
</organism>
<evidence type="ECO:0000313" key="7">
    <source>
        <dbReference type="Proteomes" id="UP000323886"/>
    </source>
</evidence>
<dbReference type="Pfam" id="PF01728">
    <property type="entry name" value="FtsJ"/>
    <property type="match status" value="1"/>
</dbReference>
<feature type="domain" description="Ribosomal RNA methyltransferase FtsJ" evidence="5">
    <location>
        <begin position="61"/>
        <end position="241"/>
    </location>
</feature>
<evidence type="ECO:0000256" key="2">
    <source>
        <dbReference type="ARBA" id="ARBA00029460"/>
    </source>
</evidence>
<dbReference type="InterPro" id="IPR002877">
    <property type="entry name" value="RNA_MeTrfase_FtsJ_dom"/>
</dbReference>
<dbReference type="PANTHER" id="PTHR32319:SF0">
    <property type="entry name" value="BACTERIAL HEMOLYSIN-LIKE PROTEIN"/>
    <property type="match status" value="1"/>
</dbReference>
<comment type="caution">
    <text evidence="6">The sequence shown here is derived from an EMBL/GenBank/DDBJ whole genome shotgun (WGS) entry which is preliminary data.</text>
</comment>
<evidence type="ECO:0000259" key="4">
    <source>
        <dbReference type="Pfam" id="PF01479"/>
    </source>
</evidence>
<accession>A0A5M6HVH3</accession>
<evidence type="ECO:0000256" key="1">
    <source>
        <dbReference type="ARBA" id="ARBA00022884"/>
    </source>
</evidence>
<dbReference type="GO" id="GO:0032259">
    <property type="term" value="P:methylation"/>
    <property type="evidence" value="ECO:0007669"/>
    <property type="project" value="UniProtKB-KW"/>
</dbReference>
<dbReference type="NCBIfam" id="TIGR00478">
    <property type="entry name" value="tly"/>
    <property type="match status" value="1"/>
</dbReference>
<evidence type="ECO:0000259" key="5">
    <source>
        <dbReference type="Pfam" id="PF01728"/>
    </source>
</evidence>
<reference evidence="6 7" key="1">
    <citation type="submission" date="2019-09" db="EMBL/GenBank/DDBJ databases">
        <title>Draft Whole-Genome sequence of Blastochloris sulfoviridis DSM 729.</title>
        <authorList>
            <person name="Meyer T.E."/>
            <person name="Kyndt J.A."/>
        </authorList>
    </citation>
    <scope>NUCLEOTIDE SEQUENCE [LARGE SCALE GENOMIC DNA]</scope>
    <source>
        <strain evidence="6 7">DSM 729</strain>
    </source>
</reference>
<dbReference type="AlphaFoldDB" id="A0A5M6HVH3"/>
<dbReference type="PROSITE" id="PS50889">
    <property type="entry name" value="S4"/>
    <property type="match status" value="1"/>
</dbReference>
<evidence type="ECO:0000256" key="3">
    <source>
        <dbReference type="PROSITE-ProRule" id="PRU00182"/>
    </source>
</evidence>
<gene>
    <name evidence="6" type="ORF">F1193_11005</name>
</gene>
<dbReference type="InterPro" id="IPR047048">
    <property type="entry name" value="TlyA"/>
</dbReference>
<dbReference type="SUPFAM" id="SSF53335">
    <property type="entry name" value="S-adenosyl-L-methionine-dependent methyltransferases"/>
    <property type="match status" value="1"/>
</dbReference>
<dbReference type="EMBL" id="VWPL01000018">
    <property type="protein sequence ID" value="KAA5599904.1"/>
    <property type="molecule type" value="Genomic_DNA"/>
</dbReference>
<feature type="domain" description="RNA-binding S4" evidence="4">
    <location>
        <begin position="6"/>
        <end position="53"/>
    </location>
</feature>
<keyword evidence="7" id="KW-1185">Reference proteome</keyword>
<dbReference type="Proteomes" id="UP000323886">
    <property type="component" value="Unassembled WGS sequence"/>
</dbReference>
<dbReference type="GO" id="GO:0003723">
    <property type="term" value="F:RNA binding"/>
    <property type="evidence" value="ECO:0007669"/>
    <property type="project" value="UniProtKB-KW"/>
</dbReference>
<name>A0A5M6HVH3_9HYPH</name>
<dbReference type="Gene3D" id="3.10.290.10">
    <property type="entry name" value="RNA-binding S4 domain"/>
    <property type="match status" value="1"/>
</dbReference>
<dbReference type="InterPro" id="IPR036986">
    <property type="entry name" value="S4_RNA-bd_sf"/>
</dbReference>
<protein>
    <submittedName>
        <fullName evidence="6">TlyA family RNA methyltransferase</fullName>
    </submittedName>
</protein>
<dbReference type="InterPro" id="IPR002942">
    <property type="entry name" value="S4_RNA-bd"/>
</dbReference>
<dbReference type="GO" id="GO:0008168">
    <property type="term" value="F:methyltransferase activity"/>
    <property type="evidence" value="ECO:0007669"/>
    <property type="project" value="UniProtKB-KW"/>
</dbReference>
<dbReference type="CDD" id="cd02440">
    <property type="entry name" value="AdoMet_MTases"/>
    <property type="match status" value="1"/>
</dbReference>